<keyword evidence="3" id="KW-1185">Reference proteome</keyword>
<accession>A0A7Y6CCP7</accession>
<comment type="caution">
    <text evidence="2">The sequence shown here is derived from an EMBL/GenBank/DDBJ whole genome shotgun (WGS) entry which is preliminary data.</text>
</comment>
<proteinExistence type="predicted"/>
<evidence type="ECO:0000313" key="2">
    <source>
        <dbReference type="EMBL" id="NUV30905.1"/>
    </source>
</evidence>
<dbReference type="AlphaFoldDB" id="A0A7Y6CCP7"/>
<name>A0A7Y6CCP7_9ACTN</name>
<dbReference type="RefSeq" id="WP_030699845.1">
    <property type="nucleotide sequence ID" value="NZ_JAANNT010000021.1"/>
</dbReference>
<dbReference type="Proteomes" id="UP000540128">
    <property type="component" value="Unassembled WGS sequence"/>
</dbReference>
<reference evidence="2 3" key="1">
    <citation type="submission" date="2020-03" db="EMBL/GenBank/DDBJ databases">
        <title>Complete genome sequence of sixteen Streptomyces strains facilitates identification of candidate genes involved in plant growth-promotion in grain legumes and cereals.</title>
        <authorList>
            <person name="Gopalakrishnan S."/>
            <person name="Thakur V."/>
            <person name="Saxena R."/>
            <person name="Vadlamudi S."/>
            <person name="Purohit S."/>
            <person name="Kumar V."/>
            <person name="Rathore A."/>
            <person name="Chitikineni A."/>
            <person name="Varshney R.K."/>
        </authorList>
    </citation>
    <scope>NUCLEOTIDE SEQUENCE [LARGE SCALE GENOMIC DNA]</scope>
    <source>
        <strain evidence="2 3">KAI-180</strain>
    </source>
</reference>
<evidence type="ECO:0000256" key="1">
    <source>
        <dbReference type="SAM" id="MobiDB-lite"/>
    </source>
</evidence>
<dbReference type="EMBL" id="JAANNT010000021">
    <property type="protein sequence ID" value="NUV30905.1"/>
    <property type="molecule type" value="Genomic_DNA"/>
</dbReference>
<feature type="compositionally biased region" description="Pro residues" evidence="1">
    <location>
        <begin position="1"/>
        <end position="18"/>
    </location>
</feature>
<evidence type="ECO:0000313" key="3">
    <source>
        <dbReference type="Proteomes" id="UP000540128"/>
    </source>
</evidence>
<sequence length="210" mass="22591">MRPPAAPAPADPPGPGPEPGWNVALRRLLSDPYVFVASGPRRHEEWARDVLAVLRREVADPRGWQGLDADRAGPGREQVPAYPFAPPPAERFPAYLRPLERAAAAGALAVMSEEWQSEPAPVRSRPDREAVLADARTLLDRYGPDAEYWTNAIAAGSGPDPDFVAAGLRGTGSYTFLTGVYVNGLDLYEDLGLIAVSADEVGVFWSVGAY</sequence>
<protein>
    <submittedName>
        <fullName evidence="2">Uncharacterized protein</fullName>
    </submittedName>
</protein>
<feature type="region of interest" description="Disordered" evidence="1">
    <location>
        <begin position="1"/>
        <end position="20"/>
    </location>
</feature>
<organism evidence="2 3">
    <name type="scientific">Streptomyces odorifer</name>
    <dbReference type="NCBI Taxonomy" id="53450"/>
    <lineage>
        <taxon>Bacteria</taxon>
        <taxon>Bacillati</taxon>
        <taxon>Actinomycetota</taxon>
        <taxon>Actinomycetes</taxon>
        <taxon>Kitasatosporales</taxon>
        <taxon>Streptomycetaceae</taxon>
        <taxon>Streptomyces</taxon>
        <taxon>Streptomyces albidoflavus group</taxon>
    </lineage>
</organism>
<gene>
    <name evidence="2" type="ORF">G6W59_21780</name>
</gene>